<name>A0A6J7ATM2_9ZZZZ</name>
<dbReference type="EMBL" id="CAFABA010000164">
    <property type="protein sequence ID" value="CAB4836314.1"/>
    <property type="molecule type" value="Genomic_DNA"/>
</dbReference>
<dbReference type="InterPro" id="IPR053191">
    <property type="entry name" value="DcsG_Biosynth_Enzyme"/>
</dbReference>
<protein>
    <submittedName>
        <fullName evidence="1">Unannotated protein</fullName>
    </submittedName>
</protein>
<dbReference type="PANTHER" id="PTHR39217">
    <property type="match status" value="1"/>
</dbReference>
<sequence>MSRVALVTAEIARDADDDETPLLDALIWSGVDASVVVWDDRKVDWSTFDLVVVRSTWDYALRHNEFVRWIRRVSLRATLVNSADVIEWNLDKRYLRDLQLSAIPVVPTTWIEPGDAVRLPDRGELVVKPVVSAGAKDTTRYVMPNHADVAREHIESLLRAKRPVMMQPYISSVDEVGETALVYIDGTFSHAVRKGSILTEPLLTTTALFAAEDLTPTEATAAERELGDAVLRLVSEREPVLYARVDIVQGARGEPLVLEVELTEPSLFLSLHEGATDRFAEAIGRWASR</sequence>
<accession>A0A6J7ATM2</accession>
<dbReference type="PANTHER" id="PTHR39217:SF1">
    <property type="entry name" value="GLUTATHIONE SYNTHETASE"/>
    <property type="match status" value="1"/>
</dbReference>
<dbReference type="SUPFAM" id="SSF56059">
    <property type="entry name" value="Glutathione synthetase ATP-binding domain-like"/>
    <property type="match status" value="1"/>
</dbReference>
<gene>
    <name evidence="1" type="ORF">UFOPK3139_02792</name>
</gene>
<reference evidence="1" key="1">
    <citation type="submission" date="2020-05" db="EMBL/GenBank/DDBJ databases">
        <authorList>
            <person name="Chiriac C."/>
            <person name="Salcher M."/>
            <person name="Ghai R."/>
            <person name="Kavagutti S V."/>
        </authorList>
    </citation>
    <scope>NUCLEOTIDE SEQUENCE</scope>
</reference>
<dbReference type="AlphaFoldDB" id="A0A6J7ATM2"/>
<proteinExistence type="predicted"/>
<organism evidence="1">
    <name type="scientific">freshwater metagenome</name>
    <dbReference type="NCBI Taxonomy" id="449393"/>
    <lineage>
        <taxon>unclassified sequences</taxon>
        <taxon>metagenomes</taxon>
        <taxon>ecological metagenomes</taxon>
    </lineage>
</organism>
<evidence type="ECO:0000313" key="1">
    <source>
        <dbReference type="EMBL" id="CAB4836314.1"/>
    </source>
</evidence>